<gene>
    <name evidence="3" type="primary">LOC109550278</name>
</gene>
<evidence type="ECO:0000313" key="2">
    <source>
        <dbReference type="Proteomes" id="UP000245320"/>
    </source>
</evidence>
<dbReference type="RefSeq" id="XP_033692840.1">
    <property type="nucleotide sequence ID" value="XM_033836949.1"/>
</dbReference>
<keyword evidence="2" id="KW-1185">Reference proteome</keyword>
<feature type="compositionally biased region" description="Basic and acidic residues" evidence="1">
    <location>
        <begin position="1"/>
        <end position="13"/>
    </location>
</feature>
<dbReference type="Proteomes" id="UP000245320">
    <property type="component" value="Chromosome 13"/>
</dbReference>
<dbReference type="OrthoDB" id="10677583at2759"/>
<dbReference type="InParanoid" id="A0A6J3PRU1"/>
<name>A0A6J3PRU1_TURTR</name>
<dbReference type="GeneID" id="109550278"/>
<feature type="region of interest" description="Disordered" evidence="1">
    <location>
        <begin position="120"/>
        <end position="317"/>
    </location>
</feature>
<feature type="compositionally biased region" description="Low complexity" evidence="1">
    <location>
        <begin position="214"/>
        <end position="230"/>
    </location>
</feature>
<feature type="compositionally biased region" description="Low complexity" evidence="1">
    <location>
        <begin position="89"/>
        <end position="104"/>
    </location>
</feature>
<accession>A0A6J3PRU1</accession>
<feature type="compositionally biased region" description="Basic and acidic residues" evidence="1">
    <location>
        <begin position="294"/>
        <end position="303"/>
    </location>
</feature>
<organism evidence="2 3">
    <name type="scientific">Tursiops truncatus</name>
    <name type="common">Atlantic bottle-nosed dolphin</name>
    <name type="synonym">Delphinus truncatus</name>
    <dbReference type="NCBI Taxonomy" id="9739"/>
    <lineage>
        <taxon>Eukaryota</taxon>
        <taxon>Metazoa</taxon>
        <taxon>Chordata</taxon>
        <taxon>Craniata</taxon>
        <taxon>Vertebrata</taxon>
        <taxon>Euteleostomi</taxon>
        <taxon>Mammalia</taxon>
        <taxon>Eutheria</taxon>
        <taxon>Laurasiatheria</taxon>
        <taxon>Artiodactyla</taxon>
        <taxon>Whippomorpha</taxon>
        <taxon>Cetacea</taxon>
        <taxon>Odontoceti</taxon>
        <taxon>Delphinidae</taxon>
        <taxon>Tursiops</taxon>
    </lineage>
</organism>
<evidence type="ECO:0000256" key="1">
    <source>
        <dbReference type="SAM" id="MobiDB-lite"/>
    </source>
</evidence>
<evidence type="ECO:0000313" key="3">
    <source>
        <dbReference type="RefSeq" id="XP_033692840.1"/>
    </source>
</evidence>
<feature type="region of interest" description="Disordered" evidence="1">
    <location>
        <begin position="1"/>
        <end position="107"/>
    </location>
</feature>
<proteinExistence type="predicted"/>
<reference evidence="3" key="1">
    <citation type="submission" date="2025-08" db="UniProtKB">
        <authorList>
            <consortium name="RefSeq"/>
        </authorList>
    </citation>
    <scope>IDENTIFICATION</scope>
    <source>
        <tissue evidence="3">Spleen</tissue>
    </source>
</reference>
<sequence>MTFTDETHYDHGLKSLSRPPGHPPRPPAGARQSTPAREEGARARTPPAGRRGWGRASRHRPSSPRARARLAPTPGGRDGRVLPRCARRPTSASALRPPLPAAAARRTHLRAARSALAGCWLGAAPPPPRPSGRPASHPGPRAPPIRRRSPGAGTLPPADWRPRPPVRARGTPAERSARRVRKNGGGKEGGRAPGKGRGASGAQRVAGHYLPTSFPFGRPALPAGPAARAANQRTGCSGCEPRVGGLESEGRRRSLIGPASPVEPPLGGACRGPPGPPSVVKPGVDTCSSPGKPRGRDEPRAEEVSAEARTPEPLPKY</sequence>
<feature type="compositionally biased region" description="Basic residues" evidence="1">
    <location>
        <begin position="52"/>
        <end position="68"/>
    </location>
</feature>
<protein>
    <submittedName>
        <fullName evidence="3">Translation initiation factor IF-2-like</fullName>
    </submittedName>
</protein>
<dbReference type="AlphaFoldDB" id="A0A6J3PRU1"/>